<sequence length="65" mass="7499">SRVKLFFSLIFSDSLADYVVPVGLSPRFALTHRGSVDAHYRELKKSRNPFFAFFFRLLSFPANLT</sequence>
<dbReference type="RefSeq" id="WP_008913524.1">
    <property type="nucleotide sequence ID" value="NZ_KB233226.1"/>
</dbReference>
<comment type="caution">
    <text evidence="1">The sequence shown here is derived from an EMBL/GenBank/DDBJ whole genome shotgun (WGS) entry which is preliminary data.</text>
</comment>
<evidence type="ECO:0000313" key="2">
    <source>
        <dbReference type="Proteomes" id="UP000009336"/>
    </source>
</evidence>
<reference evidence="1 2" key="1">
    <citation type="journal article" date="2012" name="BMC Genomics">
        <title>Comparative genomics of bacteria in the genus Providencia isolated from wild Drosophila melanogaster.</title>
        <authorList>
            <person name="Galac M.R."/>
            <person name="Lazzaro B.P."/>
        </authorList>
    </citation>
    <scope>NUCLEOTIDE SEQUENCE [LARGE SCALE GENOMIC DNA]</scope>
    <source>
        <strain evidence="1 2">DSM 19968</strain>
    </source>
</reference>
<dbReference type="HOGENOM" id="CLU_2837358_0_0_6"/>
<dbReference type="Proteomes" id="UP000009336">
    <property type="component" value="Unassembled WGS sequence"/>
</dbReference>
<feature type="non-terminal residue" evidence="1">
    <location>
        <position position="1"/>
    </location>
</feature>
<proteinExistence type="predicted"/>
<accession>K8W9C2</accession>
<evidence type="ECO:0000313" key="1">
    <source>
        <dbReference type="EMBL" id="EKT54072.1"/>
    </source>
</evidence>
<dbReference type="AlphaFoldDB" id="K8W9C2"/>
<dbReference type="EMBL" id="AKKL01000050">
    <property type="protein sequence ID" value="EKT54072.1"/>
    <property type="molecule type" value="Genomic_DNA"/>
</dbReference>
<gene>
    <name evidence="1" type="ORF">OOA_17759</name>
</gene>
<keyword evidence="2" id="KW-1185">Reference proteome</keyword>
<organism evidence="1 2">
    <name type="scientific">Providencia burhodogranariea DSM 19968</name>
    <dbReference type="NCBI Taxonomy" id="1141662"/>
    <lineage>
        <taxon>Bacteria</taxon>
        <taxon>Pseudomonadati</taxon>
        <taxon>Pseudomonadota</taxon>
        <taxon>Gammaproteobacteria</taxon>
        <taxon>Enterobacterales</taxon>
        <taxon>Morganellaceae</taxon>
        <taxon>Providencia</taxon>
    </lineage>
</organism>
<protein>
    <submittedName>
        <fullName evidence="1">Uncharacterized protein</fullName>
    </submittedName>
</protein>
<name>K8W9C2_9GAMM</name>